<evidence type="ECO:0000259" key="3">
    <source>
        <dbReference type="PROSITE" id="PS51186"/>
    </source>
</evidence>
<dbReference type="Pfam" id="PF00583">
    <property type="entry name" value="Acetyltransf_1"/>
    <property type="match status" value="1"/>
</dbReference>
<dbReference type="InterPro" id="IPR000182">
    <property type="entry name" value="GNAT_dom"/>
</dbReference>
<dbReference type="Proteomes" id="UP001163064">
    <property type="component" value="Unassembled WGS sequence"/>
</dbReference>
<reference evidence="4" key="1">
    <citation type="submission" date="2022-10" db="EMBL/GenBank/DDBJ databases">
        <title>Streptomyces beihaiensis sp. nov., a chitin degrading actinobacterium, isolated from shrimp pond soil.</title>
        <authorList>
            <person name="Xie J."/>
            <person name="Shen N."/>
        </authorList>
    </citation>
    <scope>NUCLEOTIDE SEQUENCE</scope>
    <source>
        <strain evidence="4">GXMU-J5</strain>
    </source>
</reference>
<dbReference type="PANTHER" id="PTHR43877">
    <property type="entry name" value="AMINOALKYLPHOSPHONATE N-ACETYLTRANSFERASE-RELATED-RELATED"/>
    <property type="match status" value="1"/>
</dbReference>
<dbReference type="Gene3D" id="3.40.630.30">
    <property type="match status" value="1"/>
</dbReference>
<dbReference type="InterPro" id="IPR050832">
    <property type="entry name" value="Bact_Acetyltransf"/>
</dbReference>
<sequence length="166" mass="17162">MNTPPSVRTRAGADLSACTTVLAAVHRRDGYPVNWPADPASWLCPEGQVAAWVAVAGSAVVGHVTLARPVPGDVAPGLAGPKAAVAVVGRLFVAPTARGRGTGAALLERATRAARRRGLRAVLDVVARDTAAVAVYERLGWEPLGSGSQAWGPNQWVEVRCFAAPV</sequence>
<evidence type="ECO:0000256" key="2">
    <source>
        <dbReference type="ARBA" id="ARBA00023315"/>
    </source>
</evidence>
<keyword evidence="1" id="KW-0808">Transferase</keyword>
<dbReference type="SUPFAM" id="SSF55729">
    <property type="entry name" value="Acyl-CoA N-acyltransferases (Nat)"/>
    <property type="match status" value="1"/>
</dbReference>
<name>A0ABT3U0I9_9ACTN</name>
<gene>
    <name evidence="4" type="ORF">OFY01_24345</name>
</gene>
<dbReference type="CDD" id="cd04301">
    <property type="entry name" value="NAT_SF"/>
    <property type="match status" value="1"/>
</dbReference>
<dbReference type="PROSITE" id="PS51186">
    <property type="entry name" value="GNAT"/>
    <property type="match status" value="1"/>
</dbReference>
<comment type="caution">
    <text evidence="4">The sequence shown here is derived from an EMBL/GenBank/DDBJ whole genome shotgun (WGS) entry which is preliminary data.</text>
</comment>
<evidence type="ECO:0000313" key="5">
    <source>
        <dbReference type="Proteomes" id="UP001163064"/>
    </source>
</evidence>
<organism evidence="4 5">
    <name type="scientific">Streptomyces beihaiensis</name>
    <dbReference type="NCBI Taxonomy" id="2984495"/>
    <lineage>
        <taxon>Bacteria</taxon>
        <taxon>Bacillati</taxon>
        <taxon>Actinomycetota</taxon>
        <taxon>Actinomycetes</taxon>
        <taxon>Kitasatosporales</taxon>
        <taxon>Streptomycetaceae</taxon>
        <taxon>Streptomyces</taxon>
    </lineage>
</organism>
<dbReference type="RefSeq" id="WP_266603281.1">
    <property type="nucleotide sequence ID" value="NZ_JAPHNL010000284.1"/>
</dbReference>
<evidence type="ECO:0000313" key="4">
    <source>
        <dbReference type="EMBL" id="MCX3062831.1"/>
    </source>
</evidence>
<keyword evidence="5" id="KW-1185">Reference proteome</keyword>
<dbReference type="EMBL" id="JAPHNL010000284">
    <property type="protein sequence ID" value="MCX3062831.1"/>
    <property type="molecule type" value="Genomic_DNA"/>
</dbReference>
<proteinExistence type="predicted"/>
<keyword evidence="2" id="KW-0012">Acyltransferase</keyword>
<accession>A0ABT3U0I9</accession>
<protein>
    <submittedName>
        <fullName evidence="4">GNAT family N-acetyltransferase</fullName>
    </submittedName>
</protein>
<feature type="domain" description="N-acetyltransferase" evidence="3">
    <location>
        <begin position="5"/>
        <end position="164"/>
    </location>
</feature>
<dbReference type="PANTHER" id="PTHR43877:SF2">
    <property type="entry name" value="AMINOALKYLPHOSPHONATE N-ACETYLTRANSFERASE-RELATED"/>
    <property type="match status" value="1"/>
</dbReference>
<dbReference type="InterPro" id="IPR016181">
    <property type="entry name" value="Acyl_CoA_acyltransferase"/>
</dbReference>
<evidence type="ECO:0000256" key="1">
    <source>
        <dbReference type="ARBA" id="ARBA00022679"/>
    </source>
</evidence>